<sequence>MVLITPDEGPTGLTTSINALEGQLADMRQELEDLYHRIKAGDLDELKSATKATAEIRQWLKIAIEAEAQLDKRKRHERGIAHGYAIDFDAARDEIGCRMDRLRRARCSGPVPRCPD</sequence>
<dbReference type="EMBL" id="LGVV01000017">
    <property type="protein sequence ID" value="KNX41784.1"/>
    <property type="molecule type" value="Genomic_DNA"/>
</dbReference>
<accession>A0A0L6CVH6</accession>
<protein>
    <submittedName>
        <fullName evidence="1">Uncharacterized protein</fullName>
    </submittedName>
</protein>
<dbReference type="PATRIC" id="fig|74031.6.peg.1658"/>
<evidence type="ECO:0000313" key="1">
    <source>
        <dbReference type="EMBL" id="KNX41784.1"/>
    </source>
</evidence>
<dbReference type="OrthoDB" id="7873197at2"/>
<comment type="caution">
    <text evidence="1">The sequence shown here is derived from an EMBL/GenBank/DDBJ whole genome shotgun (WGS) entry which is preliminary data.</text>
</comment>
<proteinExistence type="predicted"/>
<gene>
    <name evidence="1" type="ORF">ROTO_16250</name>
</gene>
<reference evidence="2" key="1">
    <citation type="submission" date="2015-07" db="EMBL/GenBank/DDBJ databases">
        <title>Draft Genome Sequence of Roseovarius tolerans EL-164, a producer of N-Acylated Alanine Methyl Esters (NAMEs).</title>
        <authorList>
            <person name="Voget S."/>
            <person name="Bruns H."/>
            <person name="Wagner-Doebler I."/>
            <person name="Schulz S."/>
            <person name="Daniel R."/>
        </authorList>
    </citation>
    <scope>NUCLEOTIDE SEQUENCE [LARGE SCALE GENOMIC DNA]</scope>
    <source>
        <strain evidence="2">EL-164</strain>
    </source>
</reference>
<dbReference type="RefSeq" id="WP_050662532.1">
    <property type="nucleotide sequence ID" value="NZ_CP118494.1"/>
</dbReference>
<name>A0A0L6CVH6_9RHOB</name>
<evidence type="ECO:0000313" key="2">
    <source>
        <dbReference type="Proteomes" id="UP000037046"/>
    </source>
</evidence>
<organism evidence="1 2">
    <name type="scientific">Roseovarius tolerans</name>
    <dbReference type="NCBI Taxonomy" id="74031"/>
    <lineage>
        <taxon>Bacteria</taxon>
        <taxon>Pseudomonadati</taxon>
        <taxon>Pseudomonadota</taxon>
        <taxon>Alphaproteobacteria</taxon>
        <taxon>Rhodobacterales</taxon>
        <taxon>Roseobacteraceae</taxon>
        <taxon>Roseovarius</taxon>
    </lineage>
</organism>
<dbReference type="Proteomes" id="UP000037046">
    <property type="component" value="Unassembled WGS sequence"/>
</dbReference>
<dbReference type="AlphaFoldDB" id="A0A0L6CVH6"/>
<keyword evidence="2" id="KW-1185">Reference proteome</keyword>